<comment type="cofactor">
    <cofactor evidence="6">
        <name>Mg(2+)</name>
        <dbReference type="ChEBI" id="CHEBI:18420"/>
    </cofactor>
</comment>
<dbReference type="EC" id="2.7.4.1" evidence="6 7"/>
<dbReference type="Pfam" id="PF13089">
    <property type="entry name" value="PP_kinase_N"/>
    <property type="match status" value="1"/>
</dbReference>
<feature type="binding site" evidence="6">
    <location>
        <position position="437"/>
    </location>
    <ligand>
        <name>Mg(2+)</name>
        <dbReference type="ChEBI" id="CHEBI:18420"/>
    </ligand>
</feature>
<dbReference type="InterPro" id="IPR041108">
    <property type="entry name" value="PP_kinase_C_1"/>
</dbReference>
<evidence type="ECO:0000259" key="10">
    <source>
        <dbReference type="Pfam" id="PF13090"/>
    </source>
</evidence>
<feature type="binding site" evidence="6">
    <location>
        <position position="624"/>
    </location>
    <ligand>
        <name>ATP</name>
        <dbReference type="ChEBI" id="CHEBI:30616"/>
    </ligand>
</feature>
<keyword evidence="13" id="KW-1185">Reference proteome</keyword>
<evidence type="ECO:0000256" key="6">
    <source>
        <dbReference type="HAMAP-Rule" id="MF_00347"/>
    </source>
</evidence>
<dbReference type="SUPFAM" id="SSF143724">
    <property type="entry name" value="PHP14-like"/>
    <property type="match status" value="1"/>
</dbReference>
<evidence type="ECO:0000256" key="2">
    <source>
        <dbReference type="ARBA" id="ARBA00022679"/>
    </source>
</evidence>
<dbReference type="InterPro" id="IPR036832">
    <property type="entry name" value="PPK_N_dom_sf"/>
</dbReference>
<feature type="active site" description="Phosphohistidine intermediate" evidence="6">
    <location>
        <position position="467"/>
    </location>
</feature>
<feature type="domain" description="Polyphosphate kinase middle" evidence="8">
    <location>
        <begin position="153"/>
        <end position="337"/>
    </location>
</feature>
<keyword evidence="1 6" id="KW-0597">Phosphoprotein</keyword>
<dbReference type="SUPFAM" id="SSF56024">
    <property type="entry name" value="Phospholipase D/nuclease"/>
    <property type="match status" value="2"/>
</dbReference>
<dbReference type="PANTHER" id="PTHR30218:SF0">
    <property type="entry name" value="POLYPHOSPHATE KINASE"/>
    <property type="match status" value="1"/>
</dbReference>
<dbReference type="Pfam" id="PF02503">
    <property type="entry name" value="PP_kinase"/>
    <property type="match status" value="1"/>
</dbReference>
<dbReference type="GO" id="GO:0005524">
    <property type="term" value="F:ATP binding"/>
    <property type="evidence" value="ECO:0007669"/>
    <property type="project" value="UniProtKB-KW"/>
</dbReference>
<dbReference type="Gene3D" id="1.20.58.310">
    <property type="entry name" value="Polyphosphate kinase N-terminal domain"/>
    <property type="match status" value="1"/>
</dbReference>
<evidence type="ECO:0000256" key="7">
    <source>
        <dbReference type="RuleBase" id="RU003800"/>
    </source>
</evidence>
<feature type="binding site" evidence="6">
    <location>
        <position position="500"/>
    </location>
    <ligand>
        <name>ATP</name>
        <dbReference type="ChEBI" id="CHEBI:30616"/>
    </ligand>
</feature>
<evidence type="ECO:0000259" key="8">
    <source>
        <dbReference type="Pfam" id="PF02503"/>
    </source>
</evidence>
<reference evidence="12 13" key="1">
    <citation type="submission" date="2013-08" db="EMBL/GenBank/DDBJ databases">
        <authorList>
            <consortium name="DOE Joint Genome Institute"/>
            <person name="Eisen J."/>
            <person name="Huntemann M."/>
            <person name="Han J."/>
            <person name="Chen A."/>
            <person name="Kyrpides N."/>
            <person name="Mavromatis K."/>
            <person name="Markowitz V."/>
            <person name="Palaniappan K."/>
            <person name="Ivanova N."/>
            <person name="Schaumberg A."/>
            <person name="Pati A."/>
            <person name="Liolios K."/>
            <person name="Nordberg H.P."/>
            <person name="Cantor M.N."/>
            <person name="Hua S.X."/>
            <person name="Woyke T."/>
        </authorList>
    </citation>
    <scope>NUCLEOTIDE SEQUENCE [LARGE SCALE GENOMIC DNA]</scope>
    <source>
        <strain evidence="12 13">DSM 2278</strain>
    </source>
</reference>
<name>W9E009_METTI</name>
<dbReference type="InterPro" id="IPR024953">
    <property type="entry name" value="PP_kinase_middle"/>
</dbReference>
<comment type="similarity">
    <text evidence="6 7">Belongs to the polyphosphate kinase 1 (PPK1) family.</text>
</comment>
<feature type="binding site" evidence="6">
    <location>
        <position position="407"/>
    </location>
    <ligand>
        <name>Mg(2+)</name>
        <dbReference type="ChEBI" id="CHEBI:18420"/>
    </ligand>
</feature>
<dbReference type="CDD" id="cd09167">
    <property type="entry name" value="PLDc_EcPPK1_C2_like"/>
    <property type="match status" value="1"/>
</dbReference>
<dbReference type="GO" id="GO:0046872">
    <property type="term" value="F:metal ion binding"/>
    <property type="evidence" value="ECO:0007669"/>
    <property type="project" value="UniProtKB-KW"/>
</dbReference>
<dbReference type="AlphaFoldDB" id="W9E009"/>
<dbReference type="InterPro" id="IPR025200">
    <property type="entry name" value="PPK_C_dom2"/>
</dbReference>
<dbReference type="STRING" id="1090322.MettiDRAFT_2440"/>
<dbReference type="EMBL" id="AZAJ01000001">
    <property type="protein sequence ID" value="ETA68951.1"/>
    <property type="molecule type" value="Genomic_DNA"/>
</dbReference>
<dbReference type="SUPFAM" id="SSF140356">
    <property type="entry name" value="PPK N-terminal domain-like"/>
    <property type="match status" value="1"/>
</dbReference>
<feature type="domain" description="Polyphosphate kinase C-terminal" evidence="10">
    <location>
        <begin position="535"/>
        <end position="703"/>
    </location>
</feature>
<comment type="function">
    <text evidence="6 7">Catalyzes the reversible transfer of the terminal phosphate of ATP to form a long-chain polyphosphate (polyP).</text>
</comment>
<dbReference type="CDD" id="cd09164">
    <property type="entry name" value="PLDc_EcPPK1_C1_like"/>
    <property type="match status" value="1"/>
</dbReference>
<organism evidence="12 13">
    <name type="scientific">Methanolobus tindarius DSM 2278</name>
    <dbReference type="NCBI Taxonomy" id="1090322"/>
    <lineage>
        <taxon>Archaea</taxon>
        <taxon>Methanobacteriati</taxon>
        <taxon>Methanobacteriota</taxon>
        <taxon>Stenosarchaea group</taxon>
        <taxon>Methanomicrobia</taxon>
        <taxon>Methanosarcinales</taxon>
        <taxon>Methanosarcinaceae</taxon>
        <taxon>Methanolobus</taxon>
    </lineage>
</organism>
<keyword evidence="2 6" id="KW-0808">Transferase</keyword>
<keyword evidence="3 6" id="KW-0547">Nucleotide-binding</keyword>
<evidence type="ECO:0000256" key="4">
    <source>
        <dbReference type="ARBA" id="ARBA00022777"/>
    </source>
</evidence>
<dbReference type="NCBIfam" id="TIGR03705">
    <property type="entry name" value="poly_P_kin"/>
    <property type="match status" value="1"/>
</dbReference>
<dbReference type="Gene3D" id="3.30.870.10">
    <property type="entry name" value="Endonuclease Chain A"/>
    <property type="match status" value="2"/>
</dbReference>
<protein>
    <recommendedName>
        <fullName evidence="6 7">Polyphosphate kinase</fullName>
        <ecNumber evidence="6 7">2.7.4.1</ecNumber>
    </recommendedName>
    <alternativeName>
        <fullName evidence="6">ATP-polyphosphate phosphotransferase</fullName>
    </alternativeName>
    <alternativeName>
        <fullName evidence="6">Polyphosphoric acid kinase</fullName>
    </alternativeName>
</protein>
<dbReference type="Gene3D" id="3.30.1840.10">
    <property type="entry name" value="Polyphosphate kinase middle domain"/>
    <property type="match status" value="1"/>
</dbReference>
<dbReference type="InterPro" id="IPR025198">
    <property type="entry name" value="PPK_N_dom"/>
</dbReference>
<comment type="PTM">
    <text evidence="6 7">An intermediate of this reaction is the autophosphorylated ppk in which a phosphate is covalently linked to a histidine residue through a N-P bond.</text>
</comment>
<dbReference type="Pfam" id="PF13090">
    <property type="entry name" value="PP_kinase_C"/>
    <property type="match status" value="1"/>
</dbReference>
<evidence type="ECO:0000313" key="13">
    <source>
        <dbReference type="Proteomes" id="UP000019483"/>
    </source>
</evidence>
<evidence type="ECO:0000256" key="1">
    <source>
        <dbReference type="ARBA" id="ARBA00022553"/>
    </source>
</evidence>
<dbReference type="InterPro" id="IPR003414">
    <property type="entry name" value="PP_kinase"/>
</dbReference>
<dbReference type="GO" id="GO:0008976">
    <property type="term" value="F:polyphosphate kinase activity"/>
    <property type="evidence" value="ECO:0007669"/>
    <property type="project" value="UniProtKB-UniRule"/>
</dbReference>
<dbReference type="Pfam" id="PF17941">
    <property type="entry name" value="PP_kinase_C_1"/>
    <property type="match status" value="1"/>
</dbReference>
<feature type="binding site" evidence="6">
    <location>
        <position position="596"/>
    </location>
    <ligand>
        <name>ATP</name>
        <dbReference type="ChEBI" id="CHEBI:30616"/>
    </ligand>
</feature>
<evidence type="ECO:0000256" key="5">
    <source>
        <dbReference type="ARBA" id="ARBA00022840"/>
    </source>
</evidence>
<feature type="binding site" evidence="6">
    <location>
        <position position="78"/>
    </location>
    <ligand>
        <name>ATP</name>
        <dbReference type="ChEBI" id="CHEBI:30616"/>
    </ligand>
</feature>
<dbReference type="PIRSF" id="PIRSF015589">
    <property type="entry name" value="PP_kinase"/>
    <property type="match status" value="1"/>
</dbReference>
<dbReference type="InterPro" id="IPR036830">
    <property type="entry name" value="PP_kinase_middle_dom_sf"/>
</dbReference>
<dbReference type="Proteomes" id="UP000019483">
    <property type="component" value="Unassembled WGS sequence"/>
</dbReference>
<evidence type="ECO:0000259" key="11">
    <source>
        <dbReference type="Pfam" id="PF17941"/>
    </source>
</evidence>
<dbReference type="NCBIfam" id="NF003921">
    <property type="entry name" value="PRK05443.2-2"/>
    <property type="match status" value="1"/>
</dbReference>
<keyword evidence="6" id="KW-0460">Magnesium</keyword>
<comment type="catalytic activity">
    <reaction evidence="6 7">
        <text>[phosphate](n) + ATP = [phosphate](n+1) + ADP</text>
        <dbReference type="Rhea" id="RHEA:19573"/>
        <dbReference type="Rhea" id="RHEA-COMP:9859"/>
        <dbReference type="Rhea" id="RHEA-COMP:14280"/>
        <dbReference type="ChEBI" id="CHEBI:16838"/>
        <dbReference type="ChEBI" id="CHEBI:30616"/>
        <dbReference type="ChEBI" id="CHEBI:456216"/>
        <dbReference type="EC" id="2.7.4.1"/>
    </reaction>
</comment>
<sequence>MKLYEVLYNRITVVLSKHNSVLTFLKLKNMSFMSNEVNEYVNREISWLSFNARVLQEAKDPSVPLLERLKFLGIFSSNLDEFFSVRVGTLQRMIDADVKSKAMVGASPKKVMKEVHSTVLDLRDEFDKVFTRVTKELETQNIFIVDETQLDDKQKAFLKIYFQEKVRPRLIPVMLKDIPDFPYLKNQVIYLVVDVRKKWDPQSSKFALIEVPADVLPRFVNLPDSEGRKCVIMLDDIIRFGLDDIFSTFDYDSIGAYTIKLTRDAELDIDDDVTKSFFEKVSESLEERKKGQPVRFVYDREMPYYLLDFTLKRLDIQKFENLVPGGKYHNAKDFMGFPEIGPESFYYEKKQPLPHKDLRKHKSMLAAIREKDILLHYPYQSFDYFIDLLREAAIDPNVTSIKVTLYRVARNSNVINALINAIKNGKTVTVVIELQARFDEESNIYWTQKLEHAGARIIDGVPGLKVHSKLCHITRKEGEDTIHYSCIGTGNFNESTAKLYCDHMLMTRNEDITNEVEKIFDFFDHNYKVYDYEHLVVAPLQMRNKFVKLIDNEIKNARAGKPAYIHAKMNSLVDSGMIDKLYEANDAGVKIKLVIRGICSLVPGVEGLSENIEVTSIVDKYLEHSRIFIFCNEGQEKYYISSADWMGRNLNRRVEVATPIYDLALQKELREHMDIQFSDNTKARIINEKQDNRYVRNECNFCRAQEDIYAFLEKQLQNEDTE</sequence>
<dbReference type="GO" id="GO:0009358">
    <property type="term" value="C:polyphosphate kinase complex"/>
    <property type="evidence" value="ECO:0007669"/>
    <property type="project" value="InterPro"/>
</dbReference>
<gene>
    <name evidence="6" type="primary">ppk</name>
    <name evidence="12" type="ORF">MettiDRAFT_2440</name>
</gene>
<keyword evidence="5 6" id="KW-0067">ATP-binding</keyword>
<feature type="domain" description="Polyphosphate kinase C-terminal" evidence="11">
    <location>
        <begin position="364"/>
        <end position="528"/>
    </location>
</feature>
<keyword evidence="6" id="KW-0479">Metal-binding</keyword>
<dbReference type="HAMAP" id="MF_00347">
    <property type="entry name" value="Polyphosphate_kinase"/>
    <property type="match status" value="1"/>
</dbReference>
<dbReference type="NCBIfam" id="NF003917">
    <property type="entry name" value="PRK05443.1-1"/>
    <property type="match status" value="1"/>
</dbReference>
<evidence type="ECO:0000256" key="3">
    <source>
        <dbReference type="ARBA" id="ARBA00022741"/>
    </source>
</evidence>
<keyword evidence="4 6" id="KW-0418">Kinase</keyword>
<dbReference type="PANTHER" id="PTHR30218">
    <property type="entry name" value="POLYPHOSPHATE KINASE"/>
    <property type="match status" value="1"/>
</dbReference>
<evidence type="ECO:0000259" key="9">
    <source>
        <dbReference type="Pfam" id="PF13089"/>
    </source>
</evidence>
<proteinExistence type="inferred from homology"/>
<evidence type="ECO:0000313" key="12">
    <source>
        <dbReference type="EMBL" id="ETA68951.1"/>
    </source>
</evidence>
<comment type="caution">
    <text evidence="12">The sequence shown here is derived from an EMBL/GenBank/DDBJ whole genome shotgun (WGS) entry which is preliminary data.</text>
</comment>
<accession>W9E009</accession>
<feature type="domain" description="Polyphosphate kinase N-terminal" evidence="9">
    <location>
        <begin position="40"/>
        <end position="145"/>
    </location>
</feature>
<dbReference type="GO" id="GO:0006799">
    <property type="term" value="P:polyphosphate biosynthetic process"/>
    <property type="evidence" value="ECO:0007669"/>
    <property type="project" value="UniProtKB-UniRule"/>
</dbReference>
<dbReference type="NCBIfam" id="NF003925">
    <property type="entry name" value="PRK05443.3-3"/>
    <property type="match status" value="1"/>
</dbReference>